<accession>A0ABP5B1X1</accession>
<evidence type="ECO:0000313" key="1">
    <source>
        <dbReference type="EMBL" id="GAA1927963.1"/>
    </source>
</evidence>
<sequence>MLVVTPADWGNFVQFALARTRGGGWAVPVGRAPSTHILKPVIAGLKRSDLREHLTLAAAAKLGH</sequence>
<evidence type="ECO:0008006" key="3">
    <source>
        <dbReference type="Google" id="ProtNLM"/>
    </source>
</evidence>
<dbReference type="RefSeq" id="WP_248148879.1">
    <property type="nucleotide sequence ID" value="NZ_BAAAOF010000004.1"/>
</dbReference>
<comment type="caution">
    <text evidence="1">The sequence shown here is derived from an EMBL/GenBank/DDBJ whole genome shotgun (WGS) entry which is preliminary data.</text>
</comment>
<evidence type="ECO:0000313" key="2">
    <source>
        <dbReference type="Proteomes" id="UP001501343"/>
    </source>
</evidence>
<dbReference type="Proteomes" id="UP001501343">
    <property type="component" value="Unassembled WGS sequence"/>
</dbReference>
<dbReference type="EMBL" id="BAAAOF010000004">
    <property type="protein sequence ID" value="GAA1927963.1"/>
    <property type="molecule type" value="Genomic_DNA"/>
</dbReference>
<protein>
    <recommendedName>
        <fullName evidence="3">DUF397 domain-containing protein</fullName>
    </recommendedName>
</protein>
<gene>
    <name evidence="1" type="ORF">GCM10009775_19970</name>
</gene>
<proteinExistence type="predicted"/>
<organism evidence="1 2">
    <name type="scientific">Microbacterium aoyamense</name>
    <dbReference type="NCBI Taxonomy" id="344166"/>
    <lineage>
        <taxon>Bacteria</taxon>
        <taxon>Bacillati</taxon>
        <taxon>Actinomycetota</taxon>
        <taxon>Actinomycetes</taxon>
        <taxon>Micrococcales</taxon>
        <taxon>Microbacteriaceae</taxon>
        <taxon>Microbacterium</taxon>
    </lineage>
</organism>
<name>A0ABP5B1X1_9MICO</name>
<keyword evidence="2" id="KW-1185">Reference proteome</keyword>
<reference evidence="2" key="1">
    <citation type="journal article" date="2019" name="Int. J. Syst. Evol. Microbiol.">
        <title>The Global Catalogue of Microorganisms (GCM) 10K type strain sequencing project: providing services to taxonomists for standard genome sequencing and annotation.</title>
        <authorList>
            <consortium name="The Broad Institute Genomics Platform"/>
            <consortium name="The Broad Institute Genome Sequencing Center for Infectious Disease"/>
            <person name="Wu L."/>
            <person name="Ma J."/>
        </authorList>
    </citation>
    <scope>NUCLEOTIDE SEQUENCE [LARGE SCALE GENOMIC DNA]</scope>
    <source>
        <strain evidence="2">JCM 14900</strain>
    </source>
</reference>